<evidence type="ECO:0000256" key="6">
    <source>
        <dbReference type="SAM" id="Phobius"/>
    </source>
</evidence>
<feature type="transmembrane region" description="Helical" evidence="6">
    <location>
        <begin position="183"/>
        <end position="203"/>
    </location>
</feature>
<feature type="transmembrane region" description="Helical" evidence="6">
    <location>
        <begin position="467"/>
        <end position="490"/>
    </location>
</feature>
<dbReference type="InterPro" id="IPR002797">
    <property type="entry name" value="Polysacc_synth"/>
</dbReference>
<dbReference type="InterPro" id="IPR050833">
    <property type="entry name" value="Poly_Biosynth_Transport"/>
</dbReference>
<sequence length="513" mass="57373">MSQLKKGALLNYTTIFLTNVVGLFITPFILSHVGQAEYGIYIAIGALVGTISLLDFGLNNTIVRFVAKYRAENDRKGEENFLATTMLIYAVISTIVFIIGFTFYGYIDTYFTKMTPDEISIAKTIFVLLIFNIAIGLPGGSFTGICYGYEKFVFPKTVNIIRYILRTVTVVAVLTMGGKAIALVVIDTVFNGIFLCIEIYYVFFKLKVKFILHEFKFKYVKQIFGYSTWIFIFAIVSILQWKAGHWILGRVATPEVLTIYGIGIVLGTYYGAFSTAISSVFLPRATKMAVGNATGEELTSMMIKIGRISFIILMYILGAFALFGNQFVDLWVGKTLGEAGSRETWLIALLIMLAYTLPLVQGFGNSILEAKSKLSFKAILYLSFLILGAILGAFLAQSYGAIGMITGTVTGWLIVQNVMNFYYHKVIGLNILRFFKELAYKTLPTVGLVFIISYFINYIPGTGWINFIVKAIVYSVVYATLIYKLGLIAFEKDLFKQYFAPILNKLNFHAKTK</sequence>
<feature type="transmembrane region" description="Helical" evidence="6">
    <location>
        <begin position="376"/>
        <end position="396"/>
    </location>
</feature>
<keyword evidence="5 6" id="KW-0472">Membrane</keyword>
<feature type="transmembrane region" description="Helical" evidence="6">
    <location>
        <begin position="402"/>
        <end position="423"/>
    </location>
</feature>
<feature type="transmembrane region" description="Helical" evidence="6">
    <location>
        <begin position="259"/>
        <end position="282"/>
    </location>
</feature>
<evidence type="ECO:0000256" key="4">
    <source>
        <dbReference type="ARBA" id="ARBA00022989"/>
    </source>
</evidence>
<evidence type="ECO:0000256" key="5">
    <source>
        <dbReference type="ARBA" id="ARBA00023136"/>
    </source>
</evidence>
<keyword evidence="2" id="KW-1003">Cell membrane</keyword>
<feature type="transmembrane region" description="Helical" evidence="6">
    <location>
        <begin position="80"/>
        <end position="105"/>
    </location>
</feature>
<feature type="transmembrane region" description="Helical" evidence="6">
    <location>
        <begin position="443"/>
        <end position="461"/>
    </location>
</feature>
<comment type="subcellular location">
    <subcellularLocation>
        <location evidence="1">Cell membrane</location>
        <topology evidence="1">Multi-pass membrane protein</topology>
    </subcellularLocation>
</comment>
<evidence type="ECO:0000256" key="2">
    <source>
        <dbReference type="ARBA" id="ARBA00022475"/>
    </source>
</evidence>
<dbReference type="PANTHER" id="PTHR30250:SF26">
    <property type="entry name" value="PSMA PROTEIN"/>
    <property type="match status" value="1"/>
</dbReference>
<comment type="caution">
    <text evidence="7">The sequence shown here is derived from an EMBL/GenBank/DDBJ whole genome shotgun (WGS) entry which is preliminary data.</text>
</comment>
<dbReference type="Proteomes" id="UP001589585">
    <property type="component" value="Unassembled WGS sequence"/>
</dbReference>
<gene>
    <name evidence="7" type="ORF">ACFFU9_12775</name>
</gene>
<evidence type="ECO:0000256" key="3">
    <source>
        <dbReference type="ARBA" id="ARBA00022692"/>
    </source>
</evidence>
<feature type="transmembrane region" description="Helical" evidence="6">
    <location>
        <begin position="125"/>
        <end position="148"/>
    </location>
</feature>
<accession>A0ABV5FDU3</accession>
<feature type="transmembrane region" description="Helical" evidence="6">
    <location>
        <begin position="38"/>
        <end position="59"/>
    </location>
</feature>
<protein>
    <submittedName>
        <fullName evidence="7">Lipopolysaccharide biosynthesis protein</fullName>
    </submittedName>
</protein>
<evidence type="ECO:0000256" key="1">
    <source>
        <dbReference type="ARBA" id="ARBA00004651"/>
    </source>
</evidence>
<dbReference type="PANTHER" id="PTHR30250">
    <property type="entry name" value="PST FAMILY PREDICTED COLANIC ACID TRANSPORTER"/>
    <property type="match status" value="1"/>
</dbReference>
<keyword evidence="3 6" id="KW-0812">Transmembrane</keyword>
<name>A0ABV5FDU3_9FLAO</name>
<feature type="transmembrane region" description="Helical" evidence="6">
    <location>
        <begin position="160"/>
        <end position="177"/>
    </location>
</feature>
<dbReference type="RefSeq" id="WP_379861856.1">
    <property type="nucleotide sequence ID" value="NZ_JBHMFC010000081.1"/>
</dbReference>
<keyword evidence="4 6" id="KW-1133">Transmembrane helix</keyword>
<evidence type="ECO:0000313" key="8">
    <source>
        <dbReference type="Proteomes" id="UP001589585"/>
    </source>
</evidence>
<keyword evidence="8" id="KW-1185">Reference proteome</keyword>
<feature type="transmembrane region" description="Helical" evidence="6">
    <location>
        <begin position="344"/>
        <end position="364"/>
    </location>
</feature>
<dbReference type="Pfam" id="PF01943">
    <property type="entry name" value="Polysacc_synt"/>
    <property type="match status" value="1"/>
</dbReference>
<organism evidence="7 8">
    <name type="scientific">Mariniflexile ostreae</name>
    <dbReference type="NCBI Taxonomy" id="1520892"/>
    <lineage>
        <taxon>Bacteria</taxon>
        <taxon>Pseudomonadati</taxon>
        <taxon>Bacteroidota</taxon>
        <taxon>Flavobacteriia</taxon>
        <taxon>Flavobacteriales</taxon>
        <taxon>Flavobacteriaceae</taxon>
        <taxon>Mariniflexile</taxon>
    </lineage>
</organism>
<dbReference type="EMBL" id="JBHMFC010000081">
    <property type="protein sequence ID" value="MFB9057615.1"/>
    <property type="molecule type" value="Genomic_DNA"/>
</dbReference>
<feature type="transmembrane region" description="Helical" evidence="6">
    <location>
        <begin position="12"/>
        <end position="32"/>
    </location>
</feature>
<proteinExistence type="predicted"/>
<feature type="transmembrane region" description="Helical" evidence="6">
    <location>
        <begin position="223"/>
        <end position="239"/>
    </location>
</feature>
<reference evidence="7 8" key="1">
    <citation type="submission" date="2024-09" db="EMBL/GenBank/DDBJ databases">
        <authorList>
            <person name="Sun Q."/>
            <person name="Mori K."/>
        </authorList>
    </citation>
    <scope>NUCLEOTIDE SEQUENCE [LARGE SCALE GENOMIC DNA]</scope>
    <source>
        <strain evidence="7 8">CECT 8622</strain>
    </source>
</reference>
<feature type="transmembrane region" description="Helical" evidence="6">
    <location>
        <begin position="303"/>
        <end position="324"/>
    </location>
</feature>
<evidence type="ECO:0000313" key="7">
    <source>
        <dbReference type="EMBL" id="MFB9057615.1"/>
    </source>
</evidence>